<name>A0ABP3LIB0_9DEIO</name>
<proteinExistence type="inferred from homology"/>
<dbReference type="Pfam" id="PF00245">
    <property type="entry name" value="Alk_phosphatase"/>
    <property type="match status" value="1"/>
</dbReference>
<dbReference type="Proteomes" id="UP001500191">
    <property type="component" value="Unassembled WGS sequence"/>
</dbReference>
<reference evidence="4" key="1">
    <citation type="journal article" date="2019" name="Int. J. Syst. Evol. Microbiol.">
        <title>The Global Catalogue of Microorganisms (GCM) 10K type strain sequencing project: providing services to taxonomists for standard genome sequencing and annotation.</title>
        <authorList>
            <consortium name="The Broad Institute Genomics Platform"/>
            <consortium name="The Broad Institute Genome Sequencing Center for Infectious Disease"/>
            <person name="Wu L."/>
            <person name="Ma J."/>
        </authorList>
    </citation>
    <scope>NUCLEOTIDE SEQUENCE [LARGE SCALE GENOMIC DNA]</scope>
    <source>
        <strain evidence="4">JCM 14368</strain>
    </source>
</reference>
<gene>
    <name evidence="3" type="ORF">GCM10008937_06250</name>
</gene>
<dbReference type="PRINTS" id="PR00113">
    <property type="entry name" value="ALKPHPHTASE"/>
</dbReference>
<dbReference type="InterPro" id="IPR001952">
    <property type="entry name" value="Alkaline_phosphatase"/>
</dbReference>
<protein>
    <submittedName>
        <fullName evidence="3">Alkaline phosphatase</fullName>
    </submittedName>
</protein>
<dbReference type="Gene3D" id="2.60.40.10">
    <property type="entry name" value="Immunoglobulins"/>
    <property type="match status" value="1"/>
</dbReference>
<dbReference type="SMART" id="SM00098">
    <property type="entry name" value="alkPPc"/>
    <property type="match status" value="1"/>
</dbReference>
<comment type="caution">
    <text evidence="3">The sequence shown here is derived from an EMBL/GenBank/DDBJ whole genome shotgun (WGS) entry which is preliminary data.</text>
</comment>
<comment type="similarity">
    <text evidence="1">Belongs to the alkaline phosphatase family.</text>
</comment>
<dbReference type="CDD" id="cd16012">
    <property type="entry name" value="ALP"/>
    <property type="match status" value="1"/>
</dbReference>
<dbReference type="PANTHER" id="PTHR11596">
    <property type="entry name" value="ALKALINE PHOSPHATASE"/>
    <property type="match status" value="1"/>
</dbReference>
<dbReference type="EMBL" id="BAAADB010000004">
    <property type="protein sequence ID" value="GAA0501516.1"/>
    <property type="molecule type" value="Genomic_DNA"/>
</dbReference>
<dbReference type="RefSeq" id="WP_343755962.1">
    <property type="nucleotide sequence ID" value="NZ_BAAADB010000004.1"/>
</dbReference>
<keyword evidence="4" id="KW-1185">Reference proteome</keyword>
<feature type="signal peptide" evidence="2">
    <location>
        <begin position="1"/>
        <end position="17"/>
    </location>
</feature>
<evidence type="ECO:0000313" key="3">
    <source>
        <dbReference type="EMBL" id="GAA0501516.1"/>
    </source>
</evidence>
<keyword evidence="2" id="KW-0732">Signal</keyword>
<evidence type="ECO:0000256" key="1">
    <source>
        <dbReference type="RuleBase" id="RU003946"/>
    </source>
</evidence>
<dbReference type="SUPFAM" id="SSF53649">
    <property type="entry name" value="Alkaline phosphatase-like"/>
    <property type="match status" value="1"/>
</dbReference>
<accession>A0ABP3LIB0</accession>
<dbReference type="InterPro" id="IPR013783">
    <property type="entry name" value="Ig-like_fold"/>
</dbReference>
<dbReference type="PANTHER" id="PTHR11596:SF72">
    <property type="entry name" value="ALKALINE PHOSPHATASE"/>
    <property type="match status" value="1"/>
</dbReference>
<organism evidence="3 4">
    <name type="scientific">Deinococcus depolymerans</name>
    <dbReference type="NCBI Taxonomy" id="392408"/>
    <lineage>
        <taxon>Bacteria</taxon>
        <taxon>Thermotogati</taxon>
        <taxon>Deinococcota</taxon>
        <taxon>Deinococci</taxon>
        <taxon>Deinococcales</taxon>
        <taxon>Deinococcaceae</taxon>
        <taxon>Deinococcus</taxon>
    </lineage>
</organism>
<feature type="chain" id="PRO_5047049188" evidence="2">
    <location>
        <begin position="18"/>
        <end position="588"/>
    </location>
</feature>
<evidence type="ECO:0000256" key="2">
    <source>
        <dbReference type="SAM" id="SignalP"/>
    </source>
</evidence>
<dbReference type="InterPro" id="IPR017850">
    <property type="entry name" value="Alkaline_phosphatase_core_sf"/>
</dbReference>
<sequence>MKRILMTALLLSASASAAKLQVYPYDGAQFVPGQHFDLRVEAEDVRDFKDAVITLNGQAVTGLVKTTTKDTSVEWTVRAQSLGVGTHTLSVTFTDAGGPVTKIAKWTVAATRPEGFQSLFYKPKARNVILFIADGLGWNTVNAAKLVAYPYNPANGTPTGKLAMETGLSSMATVTTSSFDSALADSANTASSIATGQKIQVNALNVYPDNTADTLDNPRVETITAMLKRSMGKSVGLVSSAFGTDATPAAFASYTRRRGDYQAIADQYFNGDVKPDVLLIGGSRDFIPSTSPGSRRKDTTDWIDGSQKLGYQFVSTRTELNAATGSKLFGLFNIDNIPSYLDRAQYKGKETLGDFTDMPFLWDSTKKAVETLDKNPNGFFLMVEAGMVDKYEHPLDWQRAVWDVLELDKAVAWAKEYAKTHPDTLILVTADHAHSLSVYGGYDATKGPGKREAVGTYEKAGFPTYGDQRDANGFPVPETSRTYAVGFAATPDYCETYLGRPQFLDPTVSNGKTGAEAGFVPNPKICGEGAVQRVGNLDPASAQGVHTADPLPLFAFGPGAENFSGVIDQTEIFFGIARAMGLDARTNK</sequence>
<evidence type="ECO:0000313" key="4">
    <source>
        <dbReference type="Proteomes" id="UP001500191"/>
    </source>
</evidence>
<dbReference type="Gene3D" id="3.40.720.10">
    <property type="entry name" value="Alkaline Phosphatase, subunit A"/>
    <property type="match status" value="1"/>
</dbReference>